<dbReference type="Gene3D" id="3.60.10.10">
    <property type="entry name" value="Endonuclease/exonuclease/phosphatase"/>
    <property type="match status" value="1"/>
</dbReference>
<dbReference type="SUPFAM" id="SSF56219">
    <property type="entry name" value="DNase I-like"/>
    <property type="match status" value="1"/>
</dbReference>
<name>A0AAW0CN01_9AGAR</name>
<evidence type="ECO:0000313" key="1">
    <source>
        <dbReference type="EMBL" id="KAK7041242.1"/>
    </source>
</evidence>
<keyword evidence="2" id="KW-1185">Reference proteome</keyword>
<evidence type="ECO:0008006" key="3">
    <source>
        <dbReference type="Google" id="ProtNLM"/>
    </source>
</evidence>
<protein>
    <recommendedName>
        <fullName evidence="3">Endonuclease/exonuclease/phosphatase domain-containing protein</fullName>
    </recommendedName>
</protein>
<comment type="caution">
    <text evidence="1">The sequence shown here is derived from an EMBL/GenBank/DDBJ whole genome shotgun (WGS) entry which is preliminary data.</text>
</comment>
<sequence>SVILVNSSIPSDSFVQLPFPSHDVVALIFPTIKLLLLGIYNDGTHNNTLTALHTFFSTYNSFSRVHIITLGDFNRHHVL</sequence>
<evidence type="ECO:0000313" key="2">
    <source>
        <dbReference type="Proteomes" id="UP001362999"/>
    </source>
</evidence>
<dbReference type="AlphaFoldDB" id="A0AAW0CN01"/>
<feature type="non-terminal residue" evidence="1">
    <location>
        <position position="1"/>
    </location>
</feature>
<gene>
    <name evidence="1" type="ORF">R3P38DRAFT_2410931</name>
</gene>
<organism evidence="1 2">
    <name type="scientific">Favolaschia claudopus</name>
    <dbReference type="NCBI Taxonomy" id="2862362"/>
    <lineage>
        <taxon>Eukaryota</taxon>
        <taxon>Fungi</taxon>
        <taxon>Dikarya</taxon>
        <taxon>Basidiomycota</taxon>
        <taxon>Agaricomycotina</taxon>
        <taxon>Agaricomycetes</taxon>
        <taxon>Agaricomycetidae</taxon>
        <taxon>Agaricales</taxon>
        <taxon>Marasmiineae</taxon>
        <taxon>Mycenaceae</taxon>
        <taxon>Favolaschia</taxon>
    </lineage>
</organism>
<reference evidence="1 2" key="1">
    <citation type="journal article" date="2024" name="J Genomics">
        <title>Draft genome sequencing and assembly of Favolaschia claudopus CIRM-BRFM 2984 isolated from oak limbs.</title>
        <authorList>
            <person name="Navarro D."/>
            <person name="Drula E."/>
            <person name="Chaduli D."/>
            <person name="Cazenave R."/>
            <person name="Ahrendt S."/>
            <person name="Wang J."/>
            <person name="Lipzen A."/>
            <person name="Daum C."/>
            <person name="Barry K."/>
            <person name="Grigoriev I.V."/>
            <person name="Favel A."/>
            <person name="Rosso M.N."/>
            <person name="Martin F."/>
        </authorList>
    </citation>
    <scope>NUCLEOTIDE SEQUENCE [LARGE SCALE GENOMIC DNA]</scope>
    <source>
        <strain evidence="1 2">CIRM-BRFM 2984</strain>
    </source>
</reference>
<accession>A0AAW0CN01</accession>
<feature type="non-terminal residue" evidence="1">
    <location>
        <position position="79"/>
    </location>
</feature>
<dbReference type="Proteomes" id="UP001362999">
    <property type="component" value="Unassembled WGS sequence"/>
</dbReference>
<dbReference type="InterPro" id="IPR036691">
    <property type="entry name" value="Endo/exonu/phosph_ase_sf"/>
</dbReference>
<proteinExistence type="predicted"/>
<dbReference type="EMBL" id="JAWWNJ010000014">
    <property type="protein sequence ID" value="KAK7041242.1"/>
    <property type="molecule type" value="Genomic_DNA"/>
</dbReference>